<dbReference type="Gene3D" id="3.40.50.300">
    <property type="entry name" value="P-loop containing nucleotide triphosphate hydrolases"/>
    <property type="match status" value="2"/>
</dbReference>
<dbReference type="Pfam" id="PF00270">
    <property type="entry name" value="DEAD"/>
    <property type="match status" value="1"/>
</dbReference>
<dbReference type="SMART" id="SM00490">
    <property type="entry name" value="HELICc"/>
    <property type="match status" value="1"/>
</dbReference>
<evidence type="ECO:0000313" key="13">
    <source>
        <dbReference type="Proteomes" id="UP000710432"/>
    </source>
</evidence>
<feature type="short sequence motif" description="Q motif" evidence="6">
    <location>
        <begin position="2"/>
        <end position="30"/>
    </location>
</feature>
<dbReference type="CDD" id="cd18787">
    <property type="entry name" value="SF2_C_DEAD"/>
    <property type="match status" value="1"/>
</dbReference>
<name>A0A8J6GD57_MICOH</name>
<evidence type="ECO:0000256" key="2">
    <source>
        <dbReference type="ARBA" id="ARBA00022741"/>
    </source>
</evidence>
<dbReference type="SMART" id="SM00487">
    <property type="entry name" value="DEXDc"/>
    <property type="match status" value="1"/>
</dbReference>
<dbReference type="PROSITE" id="PS51192">
    <property type="entry name" value="HELICASE_ATP_BIND_1"/>
    <property type="match status" value="1"/>
</dbReference>
<dbReference type="EMBL" id="JAATJU010023231">
    <property type="protein sequence ID" value="KAH0508399.1"/>
    <property type="molecule type" value="Genomic_DNA"/>
</dbReference>
<reference evidence="12" key="1">
    <citation type="submission" date="2020-03" db="EMBL/GenBank/DDBJ databases">
        <title>Studies in the Genomics of Life Span.</title>
        <authorList>
            <person name="Glass D."/>
        </authorList>
    </citation>
    <scope>NUCLEOTIDE SEQUENCE</scope>
    <source>
        <strain evidence="12">LTLLF</strain>
        <tissue evidence="12">Muscle</tissue>
    </source>
</reference>
<dbReference type="FunFam" id="3.40.50.300:FF:000892">
    <property type="entry name" value="probable ATP-dependent RNA helicase DDX49"/>
    <property type="match status" value="1"/>
</dbReference>
<organism evidence="12 13">
    <name type="scientific">Microtus ochrogaster</name>
    <name type="common">Prairie vole</name>
    <dbReference type="NCBI Taxonomy" id="79684"/>
    <lineage>
        <taxon>Eukaryota</taxon>
        <taxon>Metazoa</taxon>
        <taxon>Chordata</taxon>
        <taxon>Craniata</taxon>
        <taxon>Vertebrata</taxon>
        <taxon>Euteleostomi</taxon>
        <taxon>Mammalia</taxon>
        <taxon>Eutheria</taxon>
        <taxon>Euarchontoglires</taxon>
        <taxon>Glires</taxon>
        <taxon>Rodentia</taxon>
        <taxon>Myomorpha</taxon>
        <taxon>Muroidea</taxon>
        <taxon>Cricetidae</taxon>
        <taxon>Arvicolinae</taxon>
        <taxon>Microtus</taxon>
    </lineage>
</organism>
<dbReference type="GO" id="GO:0005524">
    <property type="term" value="F:ATP binding"/>
    <property type="evidence" value="ECO:0007669"/>
    <property type="project" value="UniProtKB-KW"/>
</dbReference>
<dbReference type="SUPFAM" id="SSF52540">
    <property type="entry name" value="P-loop containing nucleoside triphosphate hydrolases"/>
    <property type="match status" value="1"/>
</dbReference>
<evidence type="ECO:0000256" key="5">
    <source>
        <dbReference type="ARBA" id="ARBA00022840"/>
    </source>
</evidence>
<dbReference type="PROSITE" id="PS00039">
    <property type="entry name" value="DEAD_ATP_HELICASE"/>
    <property type="match status" value="1"/>
</dbReference>
<evidence type="ECO:0000259" key="9">
    <source>
        <dbReference type="PROSITE" id="PS51192"/>
    </source>
</evidence>
<dbReference type="InterPro" id="IPR027417">
    <property type="entry name" value="P-loop_NTPase"/>
</dbReference>
<accession>A0A8J6GD57</accession>
<evidence type="ECO:0000256" key="1">
    <source>
        <dbReference type="ARBA" id="ARBA00012552"/>
    </source>
</evidence>
<evidence type="ECO:0000256" key="8">
    <source>
        <dbReference type="SAM" id="MobiDB-lite"/>
    </source>
</evidence>
<feature type="domain" description="DEAD-box RNA helicase Q" evidence="11">
    <location>
        <begin position="2"/>
        <end position="30"/>
    </location>
</feature>
<dbReference type="InterPro" id="IPR000629">
    <property type="entry name" value="RNA-helicase_DEAD-box_CS"/>
</dbReference>
<dbReference type="InterPro" id="IPR011545">
    <property type="entry name" value="DEAD/DEAH_box_helicase_dom"/>
</dbReference>
<evidence type="ECO:0000256" key="6">
    <source>
        <dbReference type="PROSITE-ProRule" id="PRU00552"/>
    </source>
</evidence>
<dbReference type="Pfam" id="PF00271">
    <property type="entry name" value="Helicase_C"/>
    <property type="match status" value="1"/>
</dbReference>
<dbReference type="PROSITE" id="PS51194">
    <property type="entry name" value="HELICASE_CTER"/>
    <property type="match status" value="1"/>
</dbReference>
<dbReference type="GO" id="GO:0016787">
    <property type="term" value="F:hydrolase activity"/>
    <property type="evidence" value="ECO:0007669"/>
    <property type="project" value="UniProtKB-KW"/>
</dbReference>
<evidence type="ECO:0000259" key="11">
    <source>
        <dbReference type="PROSITE" id="PS51195"/>
    </source>
</evidence>
<evidence type="ECO:0000313" key="12">
    <source>
        <dbReference type="EMBL" id="KAH0508399.1"/>
    </source>
</evidence>
<keyword evidence="5 7" id="KW-0067">ATP-binding</keyword>
<proteinExistence type="inferred from homology"/>
<dbReference type="GO" id="GO:0003724">
    <property type="term" value="F:RNA helicase activity"/>
    <property type="evidence" value="ECO:0007669"/>
    <property type="project" value="UniProtKB-EC"/>
</dbReference>
<feature type="region of interest" description="Disordered" evidence="8">
    <location>
        <begin position="479"/>
        <end position="515"/>
    </location>
</feature>
<keyword evidence="3 7" id="KW-0378">Hydrolase</keyword>
<evidence type="ECO:0000256" key="4">
    <source>
        <dbReference type="ARBA" id="ARBA00022806"/>
    </source>
</evidence>
<dbReference type="CDD" id="cd17955">
    <property type="entry name" value="DEADc_DDX49"/>
    <property type="match status" value="1"/>
</dbReference>
<dbReference type="Proteomes" id="UP000710432">
    <property type="component" value="Unassembled WGS sequence"/>
</dbReference>
<keyword evidence="2 7" id="KW-0547">Nucleotide-binding</keyword>
<dbReference type="InterPro" id="IPR001650">
    <property type="entry name" value="Helicase_C-like"/>
</dbReference>
<dbReference type="InterPro" id="IPR050079">
    <property type="entry name" value="DEAD_box_RNA_helicase"/>
</dbReference>
<comment type="similarity">
    <text evidence="7">Belongs to the DEAD box helicase family.</text>
</comment>
<dbReference type="GO" id="GO:0005829">
    <property type="term" value="C:cytosol"/>
    <property type="evidence" value="ECO:0007669"/>
    <property type="project" value="TreeGrafter"/>
</dbReference>
<gene>
    <name evidence="12" type="ORF">LTLLF_163640</name>
</gene>
<evidence type="ECO:0000259" key="10">
    <source>
        <dbReference type="PROSITE" id="PS51194"/>
    </source>
</evidence>
<dbReference type="InterPro" id="IPR014014">
    <property type="entry name" value="RNA_helicase_DEAD_Q_motif"/>
</dbReference>
<feature type="domain" description="Helicase ATP-binding" evidence="9">
    <location>
        <begin position="33"/>
        <end position="207"/>
    </location>
</feature>
<dbReference type="PANTHER" id="PTHR47959">
    <property type="entry name" value="ATP-DEPENDENT RNA HELICASE RHLE-RELATED"/>
    <property type="match status" value="1"/>
</dbReference>
<feature type="domain" description="Helicase C-terminal" evidence="10">
    <location>
        <begin position="218"/>
        <end position="417"/>
    </location>
</feature>
<sequence length="515" mass="57611">MAGFAELQLSSWLVEQCRQLGLKQPTPVQLGCIPAILEGRDCLGCAKTGSGKTAAFVLPILQKLSEDPYGIFCLVLTPTRELAYQIAEQFRVLGKPLGLKDCIIVGGMDMVAQALELSRKPHVVIATPGRLADHLRSSNTFNMKKIRFLVMDEADRLLEQGCTDFTADLETILAAVPARRQTLLFSATLTDTLKELQGLATNQPFFWEAQAPVRTVDQLDQRYLLVPEKVKDAYLVHLVQTFQDQLEDCSIIIFTNTCKTCQILCMMLRKFNFPTVALHSMMKQVTAVATRRLGMELSGESACLAPVHLLTNLPPPVAQKERFAALAKFKSSVYRILIATDVASRGLDIPTVQVVINHNTPGLPKIYIHRVGRTARAGRQGQAITLVTQYDIHLLHAIEEQIKKQLEELAVEEAEVLKILTQVNVVRRECEIKLEASHFDEKKEINKRKQLIMEGKDPDLEAKRKAELAKIKQQNRRFKEKVGQTLRRQKAGITGRGARPPEPRLPVSTQDKAQT</sequence>
<dbReference type="AlphaFoldDB" id="A0A8J6GD57"/>
<comment type="caution">
    <text evidence="12">The sequence shown here is derived from an EMBL/GenBank/DDBJ whole genome shotgun (WGS) entry which is preliminary data.</text>
</comment>
<evidence type="ECO:0000256" key="7">
    <source>
        <dbReference type="RuleBase" id="RU000492"/>
    </source>
</evidence>
<keyword evidence="4 7" id="KW-0347">Helicase</keyword>
<dbReference type="InterPro" id="IPR014001">
    <property type="entry name" value="Helicase_ATP-bd"/>
</dbReference>
<dbReference type="PROSITE" id="PS51195">
    <property type="entry name" value="Q_MOTIF"/>
    <property type="match status" value="1"/>
</dbReference>
<protein>
    <recommendedName>
        <fullName evidence="1">RNA helicase</fullName>
        <ecNumber evidence="1">3.6.4.13</ecNumber>
    </recommendedName>
</protein>
<dbReference type="PANTHER" id="PTHR47959:SF25">
    <property type="entry name" value="RNA HELICASE"/>
    <property type="match status" value="1"/>
</dbReference>
<evidence type="ECO:0000256" key="3">
    <source>
        <dbReference type="ARBA" id="ARBA00022801"/>
    </source>
</evidence>
<dbReference type="GO" id="GO:0003676">
    <property type="term" value="F:nucleic acid binding"/>
    <property type="evidence" value="ECO:0007669"/>
    <property type="project" value="InterPro"/>
</dbReference>
<dbReference type="EC" id="3.6.4.13" evidence="1"/>